<evidence type="ECO:0008006" key="2">
    <source>
        <dbReference type="Google" id="ProtNLM"/>
    </source>
</evidence>
<dbReference type="SUPFAM" id="SSF110296">
    <property type="entry name" value="Oligoxyloglucan reducing end-specific cellobiohydrolase"/>
    <property type="match status" value="1"/>
</dbReference>
<protein>
    <recommendedName>
        <fullName evidence="2">Sortilin N-terminal domain-containing protein</fullName>
    </recommendedName>
</protein>
<dbReference type="PANTHER" id="PTHR43739">
    <property type="entry name" value="XYLOGLUCANASE (EUROFUNG)"/>
    <property type="match status" value="1"/>
</dbReference>
<proteinExistence type="predicted"/>
<feature type="non-terminal residue" evidence="1">
    <location>
        <position position="542"/>
    </location>
</feature>
<evidence type="ECO:0000313" key="1">
    <source>
        <dbReference type="EMBL" id="SVA55873.1"/>
    </source>
</evidence>
<sequence>MLIILLFIIESLLHDDRIIKTIKRNLLFIIKFTLLNCEKVSKLKKLSLQILILFSFNFLFSQQWKEMINDPSINVYEVVAEAESYFQNIDKNAKGSGWKAYNRWLYENEPKFYPSGDRSNVDPYFVSKEYLKNNILQEKSLFDNGWEELGPHYIEQVTGHYAVGLGRVESFYADPNDSNRIYLGSRSGGFWKTIDGGNTWINTTDFLFAAGVNTIAVSPENSNNILINVRNSNNGVTHGIYQSTDGGDTWNITNFNPDNLSWGGLGTYNSIYKIAYHPTIPDLVFIGTSEGLFRSTDNLNTWTNSATGNSWEWNYDFTQISFHPTDGNIVYAATYNEDSKIYISNDGGLTFSKSNTIPGNSSNIKLSVSAACSNCVYVGTSDGVWKSTDNGQNFTLISNPGISNYGAFAVSDVDTNYMLFGDIDTHISSDEGLTFNQATYWSTGNANYNTTGTYVHADIRGSRSENGVFWVNTDGFLCKSLDNGSTWQIYEGQSIRENYCLGLSQSNHERTISGSQDNGTSIKTENSWVEFYGADGMEGIIH</sequence>
<gene>
    <name evidence="1" type="ORF">METZ01_LOCUS108727</name>
</gene>
<organism evidence="1">
    <name type="scientific">marine metagenome</name>
    <dbReference type="NCBI Taxonomy" id="408172"/>
    <lineage>
        <taxon>unclassified sequences</taxon>
        <taxon>metagenomes</taxon>
        <taxon>ecological metagenomes</taxon>
    </lineage>
</organism>
<dbReference type="InterPro" id="IPR052025">
    <property type="entry name" value="Xyloglucanase_GH74"/>
</dbReference>
<dbReference type="GO" id="GO:0010411">
    <property type="term" value="P:xyloglucan metabolic process"/>
    <property type="evidence" value="ECO:0007669"/>
    <property type="project" value="TreeGrafter"/>
</dbReference>
<dbReference type="EMBL" id="UINC01012850">
    <property type="protein sequence ID" value="SVA55873.1"/>
    <property type="molecule type" value="Genomic_DNA"/>
</dbReference>
<name>A0A381WVA9_9ZZZZ</name>
<dbReference type="AlphaFoldDB" id="A0A381WVA9"/>
<accession>A0A381WVA9</accession>
<dbReference type="CDD" id="cd15482">
    <property type="entry name" value="Sialidase_non-viral"/>
    <property type="match status" value="1"/>
</dbReference>
<dbReference type="Gene3D" id="2.130.10.10">
    <property type="entry name" value="YVTN repeat-like/Quinoprotein amine dehydrogenase"/>
    <property type="match status" value="3"/>
</dbReference>
<dbReference type="PANTHER" id="PTHR43739:SF5">
    <property type="entry name" value="EXO-ALPHA-SIALIDASE"/>
    <property type="match status" value="1"/>
</dbReference>
<reference evidence="1" key="1">
    <citation type="submission" date="2018-05" db="EMBL/GenBank/DDBJ databases">
        <authorList>
            <person name="Lanie J.A."/>
            <person name="Ng W.-L."/>
            <person name="Kazmierczak K.M."/>
            <person name="Andrzejewski T.M."/>
            <person name="Davidsen T.M."/>
            <person name="Wayne K.J."/>
            <person name="Tettelin H."/>
            <person name="Glass J.I."/>
            <person name="Rusch D."/>
            <person name="Podicherti R."/>
            <person name="Tsui H.-C.T."/>
            <person name="Winkler M.E."/>
        </authorList>
    </citation>
    <scope>NUCLEOTIDE SEQUENCE</scope>
</reference>
<dbReference type="InterPro" id="IPR015943">
    <property type="entry name" value="WD40/YVTN_repeat-like_dom_sf"/>
</dbReference>